<dbReference type="Proteomes" id="UP000694941">
    <property type="component" value="Unplaced"/>
</dbReference>
<evidence type="ECO:0000313" key="2">
    <source>
        <dbReference type="RefSeq" id="XP_022236071.1"/>
    </source>
</evidence>
<evidence type="ECO:0000313" key="1">
    <source>
        <dbReference type="Proteomes" id="UP000694941"/>
    </source>
</evidence>
<dbReference type="GeneID" id="111083705"/>
<reference evidence="2" key="1">
    <citation type="submission" date="2025-08" db="UniProtKB">
        <authorList>
            <consortium name="RefSeq"/>
        </authorList>
    </citation>
    <scope>IDENTIFICATION</scope>
    <source>
        <tissue evidence="2">Muscle</tissue>
    </source>
</reference>
<accession>A0ABM1RXG6</accession>
<proteinExistence type="predicted"/>
<name>A0ABM1RXG6_LIMPO</name>
<gene>
    <name evidence="2" type="primary">LOC111083705</name>
</gene>
<organism evidence="1 2">
    <name type="scientific">Limulus polyphemus</name>
    <name type="common">Atlantic horseshoe crab</name>
    <dbReference type="NCBI Taxonomy" id="6850"/>
    <lineage>
        <taxon>Eukaryota</taxon>
        <taxon>Metazoa</taxon>
        <taxon>Ecdysozoa</taxon>
        <taxon>Arthropoda</taxon>
        <taxon>Chelicerata</taxon>
        <taxon>Merostomata</taxon>
        <taxon>Xiphosura</taxon>
        <taxon>Limulidae</taxon>
        <taxon>Limulus</taxon>
    </lineage>
</organism>
<sequence length="147" mass="16317">MLLLPWILCTAATTLIHITLSLYLFCDAVYCLLCVVSQYQEYVAGRGLPEQTIVVGTASSVRPHNPFPRRDPSKVPVTPLKDHLVATYSNSLRQEDSCTEDSSSKVNIYSETSCFSEEDQSVNPVHTYLSNSCPYHPDTAQSVSFPL</sequence>
<protein>
    <submittedName>
        <fullName evidence="2">Uncharacterized protein LOC111083705</fullName>
    </submittedName>
</protein>
<keyword evidence="1" id="KW-1185">Reference proteome</keyword>
<dbReference type="RefSeq" id="XP_022236071.1">
    <property type="nucleotide sequence ID" value="XM_022380363.1"/>
</dbReference>